<dbReference type="Proteomes" id="UP000887116">
    <property type="component" value="Unassembled WGS sequence"/>
</dbReference>
<dbReference type="PANTHER" id="PTHR46060:SF1">
    <property type="entry name" value="MARINER MOS1 TRANSPOSASE-LIKE PROTEIN"/>
    <property type="match status" value="1"/>
</dbReference>
<dbReference type="OrthoDB" id="6429307at2759"/>
<keyword evidence="2" id="KW-1185">Reference proteome</keyword>
<proteinExistence type="predicted"/>
<sequence length="151" mass="17964">MIRANRRITIDEVAEELGISHERAQNIIHDILRYRKVSARWVPRQLTSTRQEQRMAVRMEPLVRYHEDGNGFLFRIVTGRKRGSAISRQNRRPHLWSENIRHHLSERSSRQLPLQVKCSSQFSGTPKEFCCWTFWRLEPVMLRATVTPCRN</sequence>
<dbReference type="AlphaFoldDB" id="A0A8X6IZV9"/>
<dbReference type="EMBL" id="BMAO01035555">
    <property type="protein sequence ID" value="GFR04358.1"/>
    <property type="molecule type" value="Genomic_DNA"/>
</dbReference>
<evidence type="ECO:0000313" key="1">
    <source>
        <dbReference type="EMBL" id="GFR04358.1"/>
    </source>
</evidence>
<gene>
    <name evidence="1" type="primary">X975_08604</name>
    <name evidence="1" type="ORF">TNCT_548961</name>
</gene>
<dbReference type="InterPro" id="IPR052709">
    <property type="entry name" value="Transposase-MT_Hybrid"/>
</dbReference>
<reference evidence="1" key="1">
    <citation type="submission" date="2020-07" db="EMBL/GenBank/DDBJ databases">
        <title>Multicomponent nature underlies the extraordinary mechanical properties of spider dragline silk.</title>
        <authorList>
            <person name="Kono N."/>
            <person name="Nakamura H."/>
            <person name="Mori M."/>
            <person name="Yoshida Y."/>
            <person name="Ohtoshi R."/>
            <person name="Malay A.D."/>
            <person name="Moran D.A.P."/>
            <person name="Tomita M."/>
            <person name="Numata K."/>
            <person name="Arakawa K."/>
        </authorList>
    </citation>
    <scope>NUCLEOTIDE SEQUENCE</scope>
</reference>
<accession>A0A8X6IZV9</accession>
<protein>
    <submittedName>
        <fullName evidence="1">Histone-lysine N-methyltransferase SETMAR</fullName>
    </submittedName>
</protein>
<dbReference type="PANTHER" id="PTHR46060">
    <property type="entry name" value="MARINER MOS1 TRANSPOSASE-LIKE PROTEIN"/>
    <property type="match status" value="1"/>
</dbReference>
<organism evidence="1 2">
    <name type="scientific">Trichonephila clavata</name>
    <name type="common">Joro spider</name>
    <name type="synonym">Nephila clavata</name>
    <dbReference type="NCBI Taxonomy" id="2740835"/>
    <lineage>
        <taxon>Eukaryota</taxon>
        <taxon>Metazoa</taxon>
        <taxon>Ecdysozoa</taxon>
        <taxon>Arthropoda</taxon>
        <taxon>Chelicerata</taxon>
        <taxon>Arachnida</taxon>
        <taxon>Araneae</taxon>
        <taxon>Araneomorphae</taxon>
        <taxon>Entelegynae</taxon>
        <taxon>Araneoidea</taxon>
        <taxon>Nephilidae</taxon>
        <taxon>Trichonephila</taxon>
    </lineage>
</organism>
<name>A0A8X6IZV9_TRICU</name>
<evidence type="ECO:0000313" key="2">
    <source>
        <dbReference type="Proteomes" id="UP000887116"/>
    </source>
</evidence>
<comment type="caution">
    <text evidence="1">The sequence shown here is derived from an EMBL/GenBank/DDBJ whole genome shotgun (WGS) entry which is preliminary data.</text>
</comment>